<gene>
    <name evidence="1" type="ORF">ABZZ21_25480</name>
</gene>
<keyword evidence="2" id="KW-1185">Reference proteome</keyword>
<proteinExistence type="predicted"/>
<evidence type="ECO:0000313" key="2">
    <source>
        <dbReference type="Proteomes" id="UP001550210"/>
    </source>
</evidence>
<organism evidence="1 2">
    <name type="scientific">Streptomyces ossamyceticus</name>
    <dbReference type="NCBI Taxonomy" id="249581"/>
    <lineage>
        <taxon>Bacteria</taxon>
        <taxon>Bacillati</taxon>
        <taxon>Actinomycetota</taxon>
        <taxon>Actinomycetes</taxon>
        <taxon>Kitasatosporales</taxon>
        <taxon>Streptomycetaceae</taxon>
        <taxon>Streptomyces</taxon>
    </lineage>
</organism>
<name>A0ABV2V1Y7_9ACTN</name>
<comment type="caution">
    <text evidence="1">The sequence shown here is derived from an EMBL/GenBank/DDBJ whole genome shotgun (WGS) entry which is preliminary data.</text>
</comment>
<evidence type="ECO:0000313" key="1">
    <source>
        <dbReference type="EMBL" id="MET9847838.1"/>
    </source>
</evidence>
<dbReference type="EMBL" id="JBEXPZ010000034">
    <property type="protein sequence ID" value="MET9847838.1"/>
    <property type="molecule type" value="Genomic_DNA"/>
</dbReference>
<protein>
    <submittedName>
        <fullName evidence="1">Uncharacterized protein</fullName>
    </submittedName>
</protein>
<dbReference type="RefSeq" id="WP_355399322.1">
    <property type="nucleotide sequence ID" value="NZ_JBEXPZ010000034.1"/>
</dbReference>
<reference evidence="1 2" key="1">
    <citation type="submission" date="2024-06" db="EMBL/GenBank/DDBJ databases">
        <title>The Natural Products Discovery Center: Release of the First 8490 Sequenced Strains for Exploring Actinobacteria Biosynthetic Diversity.</title>
        <authorList>
            <person name="Kalkreuter E."/>
            <person name="Kautsar S.A."/>
            <person name="Yang D."/>
            <person name="Bader C.D."/>
            <person name="Teijaro C.N."/>
            <person name="Fluegel L."/>
            <person name="Davis C.M."/>
            <person name="Simpson J.R."/>
            <person name="Lauterbach L."/>
            <person name="Steele A.D."/>
            <person name="Gui C."/>
            <person name="Meng S."/>
            <person name="Li G."/>
            <person name="Viehrig K."/>
            <person name="Ye F."/>
            <person name="Su P."/>
            <person name="Kiefer A.F."/>
            <person name="Nichols A."/>
            <person name="Cepeda A.J."/>
            <person name="Yan W."/>
            <person name="Fan B."/>
            <person name="Jiang Y."/>
            <person name="Adhikari A."/>
            <person name="Zheng C.-J."/>
            <person name="Schuster L."/>
            <person name="Cowan T.M."/>
            <person name="Smanski M.J."/>
            <person name="Chevrette M.G."/>
            <person name="De Carvalho L.P.S."/>
            <person name="Shen B."/>
        </authorList>
    </citation>
    <scope>NUCLEOTIDE SEQUENCE [LARGE SCALE GENOMIC DNA]</scope>
    <source>
        <strain evidence="1 2">NPDC006434</strain>
    </source>
</reference>
<accession>A0ABV2V1Y7</accession>
<dbReference type="Proteomes" id="UP001550210">
    <property type="component" value="Unassembled WGS sequence"/>
</dbReference>
<sequence length="63" mass="7116">MVANDGGARRRAARGRYSALAVDGDIREIKAAVDFMSWLDMHQIDMQDTTQSDLDRWLFENGA</sequence>